<reference evidence="2" key="1">
    <citation type="submission" date="2023-05" db="EMBL/GenBank/DDBJ databases">
        <authorList>
            <person name="Zhang X."/>
        </authorList>
    </citation>
    <scope>NUCLEOTIDE SEQUENCE</scope>
    <source>
        <strain evidence="2">BD1B2-1</strain>
    </source>
</reference>
<evidence type="ECO:0000313" key="2">
    <source>
        <dbReference type="EMBL" id="MDJ1503957.1"/>
    </source>
</evidence>
<organism evidence="2 3">
    <name type="scientific">Xanthocytophaga agilis</name>
    <dbReference type="NCBI Taxonomy" id="3048010"/>
    <lineage>
        <taxon>Bacteria</taxon>
        <taxon>Pseudomonadati</taxon>
        <taxon>Bacteroidota</taxon>
        <taxon>Cytophagia</taxon>
        <taxon>Cytophagales</taxon>
        <taxon>Rhodocytophagaceae</taxon>
        <taxon>Xanthocytophaga</taxon>
    </lineage>
</organism>
<keyword evidence="1" id="KW-0812">Transmembrane</keyword>
<evidence type="ECO:0008006" key="4">
    <source>
        <dbReference type="Google" id="ProtNLM"/>
    </source>
</evidence>
<dbReference type="EMBL" id="JASJOU010000010">
    <property type="protein sequence ID" value="MDJ1503957.1"/>
    <property type="molecule type" value="Genomic_DNA"/>
</dbReference>
<gene>
    <name evidence="2" type="ORF">QNI22_25055</name>
</gene>
<feature type="transmembrane region" description="Helical" evidence="1">
    <location>
        <begin position="255"/>
        <end position="275"/>
    </location>
</feature>
<evidence type="ECO:0000256" key="1">
    <source>
        <dbReference type="SAM" id="Phobius"/>
    </source>
</evidence>
<proteinExistence type="predicted"/>
<evidence type="ECO:0000313" key="3">
    <source>
        <dbReference type="Proteomes" id="UP001232063"/>
    </source>
</evidence>
<comment type="caution">
    <text evidence="2">The sequence shown here is derived from an EMBL/GenBank/DDBJ whole genome shotgun (WGS) entry which is preliminary data.</text>
</comment>
<name>A0AAE3UHX5_9BACT</name>
<dbReference type="AlphaFoldDB" id="A0AAE3UHX5"/>
<dbReference type="RefSeq" id="WP_314514757.1">
    <property type="nucleotide sequence ID" value="NZ_JASJOU010000010.1"/>
</dbReference>
<sequence>MASIKPQSYFQTIKQFRCTNCGGEISLINTRTRYIGCQYCGAVVDARSEAHQVIAKLNQPSKYPPKSFIRLGMQARFDGIKYQVLGRTCWRSVYKEYWKDEDGSGYSDETWKYDEWVLMSEYQTFFYLIEDEEGYAISTSIVPVYPNLLLNLKIKDFYSNSIRQVQEYGNSEVVFFEGESTYQIHTGDKVQFTEYVAGNSFIVETRLDNTGTAKEIEFFEETRISRNQLLTAFEGNPEVDKLLQLRTQRRANNKFWLKTFGFAGIVFLLLLFYSLGSGNQIFTQKFVIPQALDSNKISETPELLTLIRPFEVQPGIVKLVLSASFPDNSDAWVGLELQDSKGEIANVLDDNFFQESGTEYWQEDGESGWEDWEESEREKEAYYRVEQTDTYSGKVYVIPNAKGDVTVQFTVFQGSILSRYFMIAAICCGVGFVIMVLAGIRDWNVM</sequence>
<protein>
    <recommendedName>
        <fullName evidence="4">DUF4178 domain-containing protein</fullName>
    </recommendedName>
</protein>
<dbReference type="Gene3D" id="2.20.28.30">
    <property type="entry name" value="RNA polymerase ii, chain L"/>
    <property type="match status" value="1"/>
</dbReference>
<feature type="transmembrane region" description="Helical" evidence="1">
    <location>
        <begin position="420"/>
        <end position="440"/>
    </location>
</feature>
<keyword evidence="1" id="KW-0472">Membrane</keyword>
<keyword evidence="1" id="KW-1133">Transmembrane helix</keyword>
<dbReference type="Proteomes" id="UP001232063">
    <property type="component" value="Unassembled WGS sequence"/>
</dbReference>
<keyword evidence="3" id="KW-1185">Reference proteome</keyword>
<accession>A0AAE3UHX5</accession>